<dbReference type="InterPro" id="IPR038608">
    <property type="entry name" value="Csm1/Pcs1_C_sf"/>
</dbReference>
<protein>
    <submittedName>
        <fullName evidence="4">Monopolin complex subunit-like protein</fullName>
    </submittedName>
</protein>
<dbReference type="HOGENOM" id="CLU_029214_1_0_1"/>
<dbReference type="PRINTS" id="PR00929">
    <property type="entry name" value="ATHOOK"/>
</dbReference>
<keyword evidence="5" id="KW-1185">Reference proteome</keyword>
<feature type="domain" description="Monopolin complex subunit Csm1/Pcs1 C-terminal" evidence="3">
    <location>
        <begin position="340"/>
        <end position="427"/>
    </location>
</feature>
<evidence type="ECO:0000313" key="4">
    <source>
        <dbReference type="EMBL" id="KFH41416.1"/>
    </source>
</evidence>
<dbReference type="Pfam" id="PF12539">
    <property type="entry name" value="Csm1"/>
    <property type="match status" value="1"/>
</dbReference>
<dbReference type="GO" id="GO:0051315">
    <property type="term" value="P:attachment of mitotic spindle microtubules to kinetochore"/>
    <property type="evidence" value="ECO:0007669"/>
    <property type="project" value="TreeGrafter"/>
</dbReference>
<dbReference type="GO" id="GO:0033551">
    <property type="term" value="C:monopolin complex"/>
    <property type="evidence" value="ECO:0007669"/>
    <property type="project" value="InterPro"/>
</dbReference>
<dbReference type="InterPro" id="IPR017956">
    <property type="entry name" value="AT_hook_DNA-bd_motif"/>
</dbReference>
<dbReference type="GO" id="GO:0045144">
    <property type="term" value="P:meiotic sister chromatid segregation"/>
    <property type="evidence" value="ECO:0007669"/>
    <property type="project" value="TreeGrafter"/>
</dbReference>
<keyword evidence="1" id="KW-0175">Coiled coil</keyword>
<proteinExistence type="predicted"/>
<dbReference type="Gene3D" id="3.90.1150.80">
    <property type="match status" value="1"/>
</dbReference>
<dbReference type="Proteomes" id="UP000029964">
    <property type="component" value="Unassembled WGS sequence"/>
</dbReference>
<dbReference type="OrthoDB" id="2431049at2759"/>
<dbReference type="GO" id="GO:0034506">
    <property type="term" value="C:chromosome, centromeric core domain"/>
    <property type="evidence" value="ECO:0007669"/>
    <property type="project" value="TreeGrafter"/>
</dbReference>
<organism evidence="4 5">
    <name type="scientific">Hapsidospora chrysogenum (strain ATCC 11550 / CBS 779.69 / DSM 880 / IAM 14645 / JCM 23072 / IMI 49137)</name>
    <name type="common">Acremonium chrysogenum</name>
    <dbReference type="NCBI Taxonomy" id="857340"/>
    <lineage>
        <taxon>Eukaryota</taxon>
        <taxon>Fungi</taxon>
        <taxon>Dikarya</taxon>
        <taxon>Ascomycota</taxon>
        <taxon>Pezizomycotina</taxon>
        <taxon>Sordariomycetes</taxon>
        <taxon>Hypocreomycetidae</taxon>
        <taxon>Hypocreales</taxon>
        <taxon>Bionectriaceae</taxon>
        <taxon>Hapsidospora</taxon>
    </lineage>
</organism>
<dbReference type="CDD" id="cd23787">
    <property type="entry name" value="RWD_CSM1"/>
    <property type="match status" value="1"/>
</dbReference>
<dbReference type="PANTHER" id="PTHR28006:SF1">
    <property type="entry name" value="MONOPOLIN COMPLEX SUBUNIT CSM1"/>
    <property type="match status" value="1"/>
</dbReference>
<feature type="region of interest" description="Disordered" evidence="2">
    <location>
        <begin position="18"/>
        <end position="192"/>
    </location>
</feature>
<dbReference type="GO" id="GO:0005730">
    <property type="term" value="C:nucleolus"/>
    <property type="evidence" value="ECO:0007669"/>
    <property type="project" value="TreeGrafter"/>
</dbReference>
<dbReference type="EMBL" id="JPKY01000130">
    <property type="protein sequence ID" value="KFH41416.1"/>
    <property type="molecule type" value="Genomic_DNA"/>
</dbReference>
<comment type="caution">
    <text evidence="4">The sequence shown here is derived from an EMBL/GenBank/DDBJ whole genome shotgun (WGS) entry which is preliminary data.</text>
</comment>
<evidence type="ECO:0000256" key="1">
    <source>
        <dbReference type="SAM" id="Coils"/>
    </source>
</evidence>
<feature type="compositionally biased region" description="Acidic residues" evidence="2">
    <location>
        <begin position="161"/>
        <end position="177"/>
    </location>
</feature>
<dbReference type="PANTHER" id="PTHR28006">
    <property type="entry name" value="MONOPOLIN COMPLEX SUBUNIT CSM1"/>
    <property type="match status" value="1"/>
</dbReference>
<feature type="coiled-coil region" evidence="1">
    <location>
        <begin position="198"/>
        <end position="310"/>
    </location>
</feature>
<feature type="compositionally biased region" description="Basic and acidic residues" evidence="2">
    <location>
        <begin position="148"/>
        <end position="160"/>
    </location>
</feature>
<dbReference type="AlphaFoldDB" id="A0A086SWD4"/>
<dbReference type="InterPro" id="IPR040349">
    <property type="entry name" value="Csm1/Pcs1"/>
</dbReference>
<dbReference type="GO" id="GO:0072686">
    <property type="term" value="C:mitotic spindle"/>
    <property type="evidence" value="ECO:0007669"/>
    <property type="project" value="TreeGrafter"/>
</dbReference>
<dbReference type="STRING" id="857340.A0A086SWD4"/>
<dbReference type="GO" id="GO:1990644">
    <property type="term" value="F:microtubule site clamp"/>
    <property type="evidence" value="ECO:0007669"/>
    <property type="project" value="TreeGrafter"/>
</dbReference>
<evidence type="ECO:0000313" key="5">
    <source>
        <dbReference type="Proteomes" id="UP000029964"/>
    </source>
</evidence>
<gene>
    <name evidence="4" type="ORF">ACRE_078740</name>
</gene>
<name>A0A086SWD4_HAPC1</name>
<dbReference type="GO" id="GO:0003677">
    <property type="term" value="F:DNA binding"/>
    <property type="evidence" value="ECO:0007669"/>
    <property type="project" value="InterPro"/>
</dbReference>
<dbReference type="Gene3D" id="1.10.287.1490">
    <property type="match status" value="1"/>
</dbReference>
<accession>A0A086SWD4</accession>
<dbReference type="InterPro" id="IPR020981">
    <property type="entry name" value="Csm1/Pcs1_C"/>
</dbReference>
<evidence type="ECO:0000256" key="2">
    <source>
        <dbReference type="SAM" id="MobiDB-lite"/>
    </source>
</evidence>
<reference evidence="5" key="1">
    <citation type="journal article" date="2014" name="Genome Announc.">
        <title>Genome sequence and annotation of Acremonium chrysogenum, producer of the beta-lactam antibiotic cephalosporin C.</title>
        <authorList>
            <person name="Terfehr D."/>
            <person name="Dahlmann T.A."/>
            <person name="Specht T."/>
            <person name="Zadra I."/>
            <person name="Kuernsteiner H."/>
            <person name="Kueck U."/>
        </authorList>
    </citation>
    <scope>NUCLEOTIDE SEQUENCE [LARGE SCALE GENOMIC DNA]</scope>
    <source>
        <strain evidence="5">ATCC 11550 / CBS 779.69 / DSM 880 / IAM 14645 / JCM 23072 / IMI 49137</strain>
    </source>
</reference>
<evidence type="ECO:0000259" key="3">
    <source>
        <dbReference type="Pfam" id="PF12539"/>
    </source>
</evidence>
<sequence>MPPRTKALVGLTSLIESDSEPDLDNIDSRQLQMARDATKNVSKPRPRGRPPTKLNNNKIAKPSQRGGRRSAVPLQERSANASWDAQVDPKMSKAIAVDADPLDDDTMPPKPKRGRPKASAGSAVRGARNGDTQPKPGRGRPRKTQVTHNEEIPETQHPEPMEVDEHEEEVEQEDDATEPMVGSDGDLGDAHIDIDTDETTLRRRLGELTKRYESLENRHKDLREVGVKEAERNYDRLKKQSEENTAAANKLISELRAQLSTQASLANRLERSEAKCDSLQSEVTELNTSLSAARAELKTLSTKLAAARNAEANIKVPGSALKTNAAGNRGPPAEVVQAAQAKEDLYGDLTGLIVRGMKHEDKEDVFDCIQTGRNGTLHFKLALDTADAGENYEAVEYTYRPQLDPNRDEELQMVLPDYLLGEITFPRTQASKFFKKVSKYLTEVLD</sequence>
<dbReference type="FunFam" id="3.90.1150.80:FF:000001">
    <property type="entry name" value="Chromosome segregation protein (Pcs1)"/>
    <property type="match status" value="1"/>
</dbReference>